<dbReference type="AlphaFoldDB" id="A0A2W5SY84"/>
<gene>
    <name evidence="8" type="ORF">DI536_26270</name>
</gene>
<feature type="region of interest" description="Disordered" evidence="6">
    <location>
        <begin position="11"/>
        <end position="42"/>
    </location>
</feature>
<evidence type="ECO:0000256" key="6">
    <source>
        <dbReference type="SAM" id="MobiDB-lite"/>
    </source>
</evidence>
<organism evidence="8 9">
    <name type="scientific">Archangium gephyra</name>
    <dbReference type="NCBI Taxonomy" id="48"/>
    <lineage>
        <taxon>Bacteria</taxon>
        <taxon>Pseudomonadati</taxon>
        <taxon>Myxococcota</taxon>
        <taxon>Myxococcia</taxon>
        <taxon>Myxococcales</taxon>
        <taxon>Cystobacterineae</taxon>
        <taxon>Archangiaceae</taxon>
        <taxon>Archangium</taxon>
    </lineage>
</organism>
<feature type="compositionally biased region" description="Basic and acidic residues" evidence="6">
    <location>
        <begin position="33"/>
        <end position="42"/>
    </location>
</feature>
<reference evidence="8 9" key="1">
    <citation type="submission" date="2017-08" db="EMBL/GenBank/DDBJ databases">
        <title>Infants hospitalized years apart are colonized by the same room-sourced microbial strains.</title>
        <authorList>
            <person name="Brooks B."/>
            <person name="Olm M.R."/>
            <person name="Firek B.A."/>
            <person name="Baker R."/>
            <person name="Thomas B.C."/>
            <person name="Morowitz M.J."/>
            <person name="Banfield J.F."/>
        </authorList>
    </citation>
    <scope>NUCLEOTIDE SEQUENCE [LARGE SCALE GENOMIC DNA]</scope>
    <source>
        <strain evidence="8">S2_003_000_R2_14</strain>
    </source>
</reference>
<keyword evidence="3 7" id="KW-0812">Transmembrane</keyword>
<keyword evidence="2" id="KW-1003">Cell membrane</keyword>
<dbReference type="InterPro" id="IPR022781">
    <property type="entry name" value="Flagellar_biosynth_FliO"/>
</dbReference>
<accession>A0A2W5SY84</accession>
<keyword evidence="8" id="KW-0969">Cilium</keyword>
<protein>
    <submittedName>
        <fullName evidence="8">Flagellar biosynthesis protein FliO</fullName>
    </submittedName>
</protein>
<evidence type="ECO:0000256" key="2">
    <source>
        <dbReference type="ARBA" id="ARBA00022475"/>
    </source>
</evidence>
<name>A0A2W5SY84_9BACT</name>
<feature type="transmembrane region" description="Helical" evidence="7">
    <location>
        <begin position="54"/>
        <end position="76"/>
    </location>
</feature>
<dbReference type="GO" id="GO:0016020">
    <property type="term" value="C:membrane"/>
    <property type="evidence" value="ECO:0007669"/>
    <property type="project" value="InterPro"/>
</dbReference>
<keyword evidence="8" id="KW-0966">Cell projection</keyword>
<keyword evidence="8" id="KW-0282">Flagellum</keyword>
<evidence type="ECO:0000256" key="3">
    <source>
        <dbReference type="ARBA" id="ARBA00022692"/>
    </source>
</evidence>
<evidence type="ECO:0000313" key="8">
    <source>
        <dbReference type="EMBL" id="PZR07910.1"/>
    </source>
</evidence>
<dbReference type="Proteomes" id="UP000249061">
    <property type="component" value="Unassembled WGS sequence"/>
</dbReference>
<evidence type="ECO:0000256" key="5">
    <source>
        <dbReference type="ARBA" id="ARBA00023136"/>
    </source>
</evidence>
<evidence type="ECO:0000313" key="9">
    <source>
        <dbReference type="Proteomes" id="UP000249061"/>
    </source>
</evidence>
<evidence type="ECO:0000256" key="4">
    <source>
        <dbReference type="ARBA" id="ARBA00022989"/>
    </source>
</evidence>
<keyword evidence="5 7" id="KW-0472">Membrane</keyword>
<evidence type="ECO:0000256" key="1">
    <source>
        <dbReference type="ARBA" id="ARBA00004236"/>
    </source>
</evidence>
<dbReference type="GO" id="GO:0044781">
    <property type="term" value="P:bacterial-type flagellum organization"/>
    <property type="evidence" value="ECO:0007669"/>
    <property type="project" value="InterPro"/>
</dbReference>
<evidence type="ECO:0000256" key="7">
    <source>
        <dbReference type="SAM" id="Phobius"/>
    </source>
</evidence>
<proteinExistence type="predicted"/>
<comment type="subcellular location">
    <subcellularLocation>
        <location evidence="1">Cell membrane</location>
    </subcellularLocation>
</comment>
<sequence>MLTSPVLAQEPTLQPAPALTQPADAVPTNDGARLAEPEIPKSEPPELIGQELDLGWTLFRTVMVLGMVVALAWLTLNVGLRRLLGIKPAVGSSVVTVLQRVTLDQKRALFVVEAGGEVLLVGGGEGSLSLITRLDRAEIDKQRAAQQPAGVQLSPFLQKLLGRKEAPPPPPPAS</sequence>
<dbReference type="EMBL" id="QFQP01000028">
    <property type="protein sequence ID" value="PZR07910.1"/>
    <property type="molecule type" value="Genomic_DNA"/>
</dbReference>
<comment type="caution">
    <text evidence="8">The sequence shown here is derived from an EMBL/GenBank/DDBJ whole genome shotgun (WGS) entry which is preliminary data.</text>
</comment>
<dbReference type="Pfam" id="PF04347">
    <property type="entry name" value="FliO"/>
    <property type="match status" value="1"/>
</dbReference>
<keyword evidence="4 7" id="KW-1133">Transmembrane helix</keyword>